<feature type="region of interest" description="Disordered" evidence="6">
    <location>
        <begin position="131"/>
        <end position="150"/>
    </location>
</feature>
<dbReference type="Pfam" id="PF10165">
    <property type="entry name" value="Ric8"/>
    <property type="match status" value="1"/>
</dbReference>
<evidence type="ECO:0000256" key="3">
    <source>
        <dbReference type="ARBA" id="ARBA00022490"/>
    </source>
</evidence>
<dbReference type="AlphaFoldDB" id="A0A3M6TNZ0"/>
<evidence type="ECO:0000256" key="4">
    <source>
        <dbReference type="ARBA" id="ARBA00022658"/>
    </source>
</evidence>
<feature type="compositionally biased region" description="Acidic residues" evidence="6">
    <location>
        <begin position="579"/>
        <end position="589"/>
    </location>
</feature>
<dbReference type="OrthoDB" id="5585685at2759"/>
<dbReference type="Gene3D" id="1.25.10.10">
    <property type="entry name" value="Leucine-rich Repeat Variant"/>
    <property type="match status" value="1"/>
</dbReference>
<dbReference type="PRINTS" id="PR01802">
    <property type="entry name" value="SYNEMBRYN"/>
</dbReference>
<dbReference type="GO" id="GO:0005085">
    <property type="term" value="F:guanyl-nucleotide exchange factor activity"/>
    <property type="evidence" value="ECO:0007669"/>
    <property type="project" value="UniProtKB-KW"/>
</dbReference>
<comment type="subcellular location">
    <subcellularLocation>
        <location evidence="1">Cytoplasm</location>
        <location evidence="1">Cell cortex</location>
    </subcellularLocation>
</comment>
<reference evidence="7 8" key="1">
    <citation type="journal article" date="2018" name="Sci. Rep.">
        <title>Comparative analysis of the Pocillopora damicornis genome highlights role of immune system in coral evolution.</title>
        <authorList>
            <person name="Cunning R."/>
            <person name="Bay R.A."/>
            <person name="Gillette P."/>
            <person name="Baker A.C."/>
            <person name="Traylor-Knowles N."/>
        </authorList>
    </citation>
    <scope>NUCLEOTIDE SEQUENCE [LARGE SCALE GENOMIC DNA]</scope>
    <source>
        <strain evidence="7">RSMAS</strain>
        <tissue evidence="7">Whole animal</tissue>
    </source>
</reference>
<dbReference type="PANTHER" id="PTHR12425:SF5">
    <property type="entry name" value="SYNEMBRYN"/>
    <property type="match status" value="1"/>
</dbReference>
<comment type="similarity">
    <text evidence="2">Belongs to the synembryn family.</text>
</comment>
<feature type="region of interest" description="Disordered" evidence="6">
    <location>
        <begin position="564"/>
        <end position="590"/>
    </location>
</feature>
<keyword evidence="4" id="KW-0344">Guanine-nucleotide releasing factor</keyword>
<dbReference type="GO" id="GO:0007186">
    <property type="term" value="P:G protein-coupled receptor signaling pathway"/>
    <property type="evidence" value="ECO:0007669"/>
    <property type="project" value="TreeGrafter"/>
</dbReference>
<dbReference type="InterPro" id="IPR019318">
    <property type="entry name" value="Gua_nucleotide_exch_fac_Ric8"/>
</dbReference>
<feature type="region of interest" description="Disordered" evidence="6">
    <location>
        <begin position="606"/>
        <end position="655"/>
    </location>
</feature>
<comment type="caution">
    <text evidence="7">The sequence shown here is derived from an EMBL/GenBank/DDBJ whole genome shotgun (WGS) entry which is preliminary data.</text>
</comment>
<evidence type="ECO:0000256" key="1">
    <source>
        <dbReference type="ARBA" id="ARBA00004544"/>
    </source>
</evidence>
<feature type="compositionally biased region" description="Basic and acidic residues" evidence="6">
    <location>
        <begin position="135"/>
        <end position="150"/>
    </location>
</feature>
<dbReference type="GO" id="GO:0001965">
    <property type="term" value="F:G-protein alpha-subunit binding"/>
    <property type="evidence" value="ECO:0007669"/>
    <property type="project" value="TreeGrafter"/>
</dbReference>
<dbReference type="InterPro" id="IPR016024">
    <property type="entry name" value="ARM-type_fold"/>
</dbReference>
<dbReference type="InterPro" id="IPR011989">
    <property type="entry name" value="ARM-like"/>
</dbReference>
<proteinExistence type="inferred from homology"/>
<sequence length="655" mass="73567">MQAILGTWLLTFDAKYPSLAVQVMENFTAILESIGSQNEAAAVKTLQQFCSTNEKTFSFFHVDLSLRKKLIDAILDDLSTKDRGVTFKIHGLRALRILSRDKDGLGSLTSDKSSLVLLSLAELMIEVSKAAQSLPKKEPEQRTRHEDQQENRENTCERVIAYSDVVIEALKCLCNVVYHSQAARRLCLKYKCIEAIIARIKIWFEISRLATDVKYFDLRFLFLLTALENAARVDVISNNGFCVLTHALDSCIPGKDQRKVCHETKVREGCGQLTGARLQALTVVERSRIEESPVTYTMSQDEIRMSAEILKTMFNITINLPDADTTDTLEHCERIVFIVRTMFAHINPLSEQPENLPNHAINILSNMPTNCLQHLMWTMPSSVCKALTQDFETRRSLKTFRIYFEKYNMLTVQTMLTILDGRLKVASQPPQEEIVPFLSAFCQMARGNRVIRKYLRQEVLPPLGRVGTTRPEEGNLIRNGLVRLMTSPVGDIKELVADFLFVLCKENVNRLIKYTGYGNAAGLLASRGLMGGVQPQSIGDYSSDDDDSETEEYSMDKAQIDPMIGAIPKDDGKSNPLDEMTEQEKEEEAEKLAGLIQDLNRKGLIRTAQVGPDGRPQEFQGAQALGEEEAAEQEDEFTGDSESISNGNVDERKLS</sequence>
<evidence type="ECO:0008006" key="9">
    <source>
        <dbReference type="Google" id="ProtNLM"/>
    </source>
</evidence>
<keyword evidence="8" id="KW-1185">Reference proteome</keyword>
<evidence type="ECO:0000313" key="7">
    <source>
        <dbReference type="EMBL" id="RMX43066.1"/>
    </source>
</evidence>
<keyword evidence="5" id="KW-0143">Chaperone</keyword>
<keyword evidence="3" id="KW-0963">Cytoplasm</keyword>
<dbReference type="EMBL" id="RCHS01003245">
    <property type="protein sequence ID" value="RMX43066.1"/>
    <property type="molecule type" value="Genomic_DNA"/>
</dbReference>
<accession>A0A3M6TNZ0</accession>
<dbReference type="Proteomes" id="UP000275408">
    <property type="component" value="Unassembled WGS sequence"/>
</dbReference>
<dbReference type="InterPro" id="IPR008376">
    <property type="entry name" value="Chaperone_Ric-8_A/B"/>
</dbReference>
<gene>
    <name evidence="7" type="ORF">pdam_00015272</name>
</gene>
<evidence type="ECO:0000313" key="8">
    <source>
        <dbReference type="Proteomes" id="UP000275408"/>
    </source>
</evidence>
<evidence type="ECO:0000256" key="2">
    <source>
        <dbReference type="ARBA" id="ARBA00009049"/>
    </source>
</evidence>
<dbReference type="SUPFAM" id="SSF48371">
    <property type="entry name" value="ARM repeat"/>
    <property type="match status" value="1"/>
</dbReference>
<evidence type="ECO:0000256" key="6">
    <source>
        <dbReference type="SAM" id="MobiDB-lite"/>
    </source>
</evidence>
<dbReference type="GO" id="GO:0005938">
    <property type="term" value="C:cell cortex"/>
    <property type="evidence" value="ECO:0007669"/>
    <property type="project" value="UniProtKB-SubCell"/>
</dbReference>
<organism evidence="7 8">
    <name type="scientific">Pocillopora damicornis</name>
    <name type="common">Cauliflower coral</name>
    <name type="synonym">Millepora damicornis</name>
    <dbReference type="NCBI Taxonomy" id="46731"/>
    <lineage>
        <taxon>Eukaryota</taxon>
        <taxon>Metazoa</taxon>
        <taxon>Cnidaria</taxon>
        <taxon>Anthozoa</taxon>
        <taxon>Hexacorallia</taxon>
        <taxon>Scleractinia</taxon>
        <taxon>Astrocoeniina</taxon>
        <taxon>Pocilloporidae</taxon>
        <taxon>Pocillopora</taxon>
    </lineage>
</organism>
<evidence type="ECO:0000256" key="5">
    <source>
        <dbReference type="ARBA" id="ARBA00023186"/>
    </source>
</evidence>
<protein>
    <recommendedName>
        <fullName evidence="9">Synembryn-A</fullName>
    </recommendedName>
</protein>
<name>A0A3M6TNZ0_POCDA</name>
<feature type="compositionally biased region" description="Acidic residues" evidence="6">
    <location>
        <begin position="626"/>
        <end position="639"/>
    </location>
</feature>
<dbReference type="PANTHER" id="PTHR12425">
    <property type="entry name" value="SYNEMBRYN"/>
    <property type="match status" value="1"/>
</dbReference>
<dbReference type="STRING" id="46731.A0A3M6TNZ0"/>